<proteinExistence type="predicted"/>
<reference evidence="2" key="1">
    <citation type="submission" date="2022-11" db="UniProtKB">
        <authorList>
            <consortium name="WormBaseParasite"/>
        </authorList>
    </citation>
    <scope>IDENTIFICATION</scope>
</reference>
<name>A0A915IBV1_ROMCU</name>
<evidence type="ECO:0000313" key="2">
    <source>
        <dbReference type="WBParaSite" id="nRc.2.0.1.t11659-RA"/>
    </source>
</evidence>
<sequence>MLNLRTKVKISLFRSFPTTSTKDAYARGTMVNENRNRYQTHILVQLSMIDRELHAISLAKETLLNIVQNCFRNSLNFLLESSCR</sequence>
<accession>A0A915IBV1</accession>
<evidence type="ECO:0000313" key="1">
    <source>
        <dbReference type="Proteomes" id="UP000887565"/>
    </source>
</evidence>
<keyword evidence="1" id="KW-1185">Reference proteome</keyword>
<protein>
    <submittedName>
        <fullName evidence="2">Uncharacterized protein</fullName>
    </submittedName>
</protein>
<organism evidence="1 2">
    <name type="scientific">Romanomermis culicivorax</name>
    <name type="common">Nematode worm</name>
    <dbReference type="NCBI Taxonomy" id="13658"/>
    <lineage>
        <taxon>Eukaryota</taxon>
        <taxon>Metazoa</taxon>
        <taxon>Ecdysozoa</taxon>
        <taxon>Nematoda</taxon>
        <taxon>Enoplea</taxon>
        <taxon>Dorylaimia</taxon>
        <taxon>Mermithida</taxon>
        <taxon>Mermithoidea</taxon>
        <taxon>Mermithidae</taxon>
        <taxon>Romanomermis</taxon>
    </lineage>
</organism>
<dbReference type="AlphaFoldDB" id="A0A915IBV1"/>
<dbReference type="WBParaSite" id="nRc.2.0.1.t11659-RA">
    <property type="protein sequence ID" value="nRc.2.0.1.t11659-RA"/>
    <property type="gene ID" value="nRc.2.0.1.g11659"/>
</dbReference>
<dbReference type="Proteomes" id="UP000887565">
    <property type="component" value="Unplaced"/>
</dbReference>